<reference evidence="2 3" key="1">
    <citation type="submission" date="2018-04" db="EMBL/GenBank/DDBJ databases">
        <title>The genome of golden apple snail Pomacea canaliculata provides insight into stress tolerance and invasive adaptation.</title>
        <authorList>
            <person name="Liu C."/>
            <person name="Liu B."/>
            <person name="Ren Y."/>
            <person name="Zhang Y."/>
            <person name="Wang H."/>
            <person name="Li S."/>
            <person name="Jiang F."/>
            <person name="Yin L."/>
            <person name="Zhang G."/>
            <person name="Qian W."/>
            <person name="Fan W."/>
        </authorList>
    </citation>
    <scope>NUCLEOTIDE SEQUENCE [LARGE SCALE GENOMIC DNA]</scope>
    <source>
        <strain evidence="2">SZHN2017</strain>
        <tissue evidence="2">Muscle</tissue>
    </source>
</reference>
<dbReference type="AlphaFoldDB" id="A0A2T7PYU2"/>
<gene>
    <name evidence="2" type="ORF">C0Q70_01186</name>
</gene>
<dbReference type="EMBL" id="PZQS01000001">
    <property type="protein sequence ID" value="PVD38570.1"/>
    <property type="molecule type" value="Genomic_DNA"/>
</dbReference>
<proteinExistence type="predicted"/>
<evidence type="ECO:0000313" key="3">
    <source>
        <dbReference type="Proteomes" id="UP000245119"/>
    </source>
</evidence>
<evidence type="ECO:0000313" key="2">
    <source>
        <dbReference type="EMBL" id="PVD38570.1"/>
    </source>
</evidence>
<name>A0A2T7PYU2_POMCA</name>
<feature type="region of interest" description="Disordered" evidence="1">
    <location>
        <begin position="97"/>
        <end position="131"/>
    </location>
</feature>
<evidence type="ECO:0000256" key="1">
    <source>
        <dbReference type="SAM" id="MobiDB-lite"/>
    </source>
</evidence>
<dbReference type="Proteomes" id="UP000245119">
    <property type="component" value="Linkage Group LG1"/>
</dbReference>
<organism evidence="2 3">
    <name type="scientific">Pomacea canaliculata</name>
    <name type="common">Golden apple snail</name>
    <dbReference type="NCBI Taxonomy" id="400727"/>
    <lineage>
        <taxon>Eukaryota</taxon>
        <taxon>Metazoa</taxon>
        <taxon>Spiralia</taxon>
        <taxon>Lophotrochozoa</taxon>
        <taxon>Mollusca</taxon>
        <taxon>Gastropoda</taxon>
        <taxon>Caenogastropoda</taxon>
        <taxon>Architaenioglossa</taxon>
        <taxon>Ampullarioidea</taxon>
        <taxon>Ampullariidae</taxon>
        <taxon>Pomacea</taxon>
    </lineage>
</organism>
<keyword evidence="3" id="KW-1185">Reference proteome</keyword>
<protein>
    <submittedName>
        <fullName evidence="2">Uncharacterized protein</fullName>
    </submittedName>
</protein>
<comment type="caution">
    <text evidence="2">The sequence shown here is derived from an EMBL/GenBank/DDBJ whole genome shotgun (WGS) entry which is preliminary data.</text>
</comment>
<accession>A0A2T7PYU2</accession>
<sequence length="178" mass="19527">MYTPAWEGDPRPEISAVVLRSHPSVHTLADSGLNRRCLRLSYRTQVAVGGEREKVVCGGDSARLTDPSSRRRLPTGGVACGTRRDASCPSQRQTFRLLRQPAAARRSRSPEDRNPSHQTHFSAGGNQGNPHKRISILHARTRGHAHLNLSRDLLSEVDRHLVKSLEEGGELSGSRTSG</sequence>